<gene>
    <name evidence="2" type="ORF">EV670_2461</name>
</gene>
<evidence type="ECO:0000313" key="2">
    <source>
        <dbReference type="EMBL" id="RZT98059.1"/>
    </source>
</evidence>
<dbReference type="OrthoDB" id="7849608at2"/>
<keyword evidence="3" id="KW-1185">Reference proteome</keyword>
<dbReference type="Gene3D" id="3.50.50.60">
    <property type="entry name" value="FAD/NAD(P)-binding domain"/>
    <property type="match status" value="2"/>
</dbReference>
<sequence>MSAESGAASGARVAVVGAGWAGLAAAWRATTLGHAVTLYEMAPMAGGRARRLPTEASPLPGLALDNGQHILIGAYTATLGLLAELGVDERRAFNRRPLALVDARGHGLELPPGSAVPAFVRGVLAARGYSLRERLALLAAAGGWFMRGFRCDPRLTVAELTATLPTALRAGLIDPLCVAALNTPARLASAAVFLRVLRDALFAGPGAADLMLPRVDLGALLPDAASRALAARGAMLRSGQRVQAIERHASGWRVDGEDFDAVILAASSVESARLARPHAPDWSTTVEALRHEPIITVLVRAPQARLAQPMLALEDGPGQPAQFLFDLGRLRDPALEPAAQGVLAAVISGASDWVERGLDATALVVQSQLQSQLELAEPPTLLRTLCEKRATFLCTPGLARAPMLVAPGLWAAGDHVDGPYPATIEGAVRSGLAAAQAISR</sequence>
<dbReference type="GO" id="GO:0016491">
    <property type="term" value="F:oxidoreductase activity"/>
    <property type="evidence" value="ECO:0007669"/>
    <property type="project" value="InterPro"/>
</dbReference>
<dbReference type="PANTHER" id="PTHR42923">
    <property type="entry name" value="PROTOPORPHYRINOGEN OXIDASE"/>
    <property type="match status" value="1"/>
</dbReference>
<proteinExistence type="predicted"/>
<dbReference type="NCBIfam" id="TIGR03467">
    <property type="entry name" value="HpnE"/>
    <property type="match status" value="1"/>
</dbReference>
<dbReference type="RefSeq" id="WP_130432460.1">
    <property type="nucleotide sequence ID" value="NZ_SHKP01000006.1"/>
</dbReference>
<dbReference type="Proteomes" id="UP000293671">
    <property type="component" value="Unassembled WGS sequence"/>
</dbReference>
<protein>
    <submittedName>
        <fullName evidence="2">Squalene-associated FAD-dependent desaturase</fullName>
    </submittedName>
</protein>
<evidence type="ECO:0000313" key="3">
    <source>
        <dbReference type="Proteomes" id="UP000293671"/>
    </source>
</evidence>
<name>A0A4Q7VNY9_9BURK</name>
<dbReference type="InterPro" id="IPR036188">
    <property type="entry name" value="FAD/NAD-bd_sf"/>
</dbReference>
<organism evidence="2 3">
    <name type="scientific">Rivibacter subsaxonicus</name>
    <dbReference type="NCBI Taxonomy" id="457575"/>
    <lineage>
        <taxon>Bacteria</taxon>
        <taxon>Pseudomonadati</taxon>
        <taxon>Pseudomonadota</taxon>
        <taxon>Betaproteobacteria</taxon>
        <taxon>Burkholderiales</taxon>
        <taxon>Rivibacter</taxon>
    </lineage>
</organism>
<comment type="caution">
    <text evidence="2">The sequence shown here is derived from an EMBL/GenBank/DDBJ whole genome shotgun (WGS) entry which is preliminary data.</text>
</comment>
<dbReference type="SUPFAM" id="SSF51905">
    <property type="entry name" value="FAD/NAD(P)-binding domain"/>
    <property type="match status" value="1"/>
</dbReference>
<dbReference type="InterPro" id="IPR017830">
    <property type="entry name" value="SQase_HpnE"/>
</dbReference>
<accession>A0A4Q7VNY9</accession>
<dbReference type="AlphaFoldDB" id="A0A4Q7VNY9"/>
<dbReference type="EMBL" id="SHKP01000006">
    <property type="protein sequence ID" value="RZT98059.1"/>
    <property type="molecule type" value="Genomic_DNA"/>
</dbReference>
<feature type="domain" description="Amine oxidase" evidence="1">
    <location>
        <begin position="21"/>
        <end position="438"/>
    </location>
</feature>
<dbReference type="InterPro" id="IPR002937">
    <property type="entry name" value="Amino_oxidase"/>
</dbReference>
<dbReference type="PANTHER" id="PTHR42923:SF47">
    <property type="entry name" value="BLR3003 PROTEIN"/>
    <property type="match status" value="1"/>
</dbReference>
<evidence type="ECO:0000259" key="1">
    <source>
        <dbReference type="Pfam" id="PF01593"/>
    </source>
</evidence>
<reference evidence="2 3" key="1">
    <citation type="submission" date="2019-02" db="EMBL/GenBank/DDBJ databases">
        <title>Genomic Encyclopedia of Type Strains, Phase IV (KMG-IV): sequencing the most valuable type-strain genomes for metagenomic binning, comparative biology and taxonomic classification.</title>
        <authorList>
            <person name="Goeker M."/>
        </authorList>
    </citation>
    <scope>NUCLEOTIDE SEQUENCE [LARGE SCALE GENOMIC DNA]</scope>
    <source>
        <strain evidence="2 3">DSM 19570</strain>
    </source>
</reference>
<dbReference type="InterPro" id="IPR050464">
    <property type="entry name" value="Zeta_carotene_desat/Oxidored"/>
</dbReference>
<dbReference type="Pfam" id="PF01593">
    <property type="entry name" value="Amino_oxidase"/>
    <property type="match status" value="1"/>
</dbReference>